<comment type="caution">
    <text evidence="1">The sequence shown here is derived from an EMBL/GenBank/DDBJ whole genome shotgun (WGS) entry which is preliminary data.</text>
</comment>
<keyword evidence="2" id="KW-1185">Reference proteome</keyword>
<dbReference type="Gene3D" id="3.40.50.2000">
    <property type="entry name" value="Glycogen Phosphorylase B"/>
    <property type="match status" value="1"/>
</dbReference>
<evidence type="ECO:0000313" key="2">
    <source>
        <dbReference type="Proteomes" id="UP000741863"/>
    </source>
</evidence>
<gene>
    <name evidence="1" type="ORF">JOD17_000655</name>
</gene>
<sequence length="334" mass="38915">MKVLHLPYGAGIASLSEALREIGVHAESCSFYSTNTYNDLADYKLDLDRLSKVKKEEKLKQFFEHAKKTYDVFHFHFGETFHPMFLDVKELNEKGKKVVVHHRGSEVRRLSIARRNNPDVVVKKDWSEQRIKKRLQTLSKYVKVAIVNDLELVQYVTDNYERVEVVPHALNHHKISPAFPNENDVPMIVHAPSHQEIKGTTEIEAAIRRLRDEGYELNYQRLEHKTREEVVRELAEATIVIDQLKIGTYANLTMEAMASGKPVICFIHEQYRKSYPNQLPIVQATIDTIYDVLLDLLRRQSEWAQIGQQSRNYVEQFHSYPVVANKLKKIYETL</sequence>
<evidence type="ECO:0000313" key="1">
    <source>
        <dbReference type="EMBL" id="MBM7631563.1"/>
    </source>
</evidence>
<dbReference type="Proteomes" id="UP000741863">
    <property type="component" value="Unassembled WGS sequence"/>
</dbReference>
<name>A0ABS2P816_9BACL</name>
<dbReference type="RefSeq" id="WP_204695680.1">
    <property type="nucleotide sequence ID" value="NZ_JAFBEC010000002.1"/>
</dbReference>
<organism evidence="1 2">
    <name type="scientific">Geomicrobium sediminis</name>
    <dbReference type="NCBI Taxonomy" id="1347788"/>
    <lineage>
        <taxon>Bacteria</taxon>
        <taxon>Bacillati</taxon>
        <taxon>Bacillota</taxon>
        <taxon>Bacilli</taxon>
        <taxon>Bacillales</taxon>
        <taxon>Geomicrobium</taxon>
    </lineage>
</organism>
<accession>A0ABS2P816</accession>
<reference evidence="1 2" key="1">
    <citation type="submission" date="2021-01" db="EMBL/GenBank/DDBJ databases">
        <title>Genomic Encyclopedia of Type Strains, Phase IV (KMG-IV): sequencing the most valuable type-strain genomes for metagenomic binning, comparative biology and taxonomic classification.</title>
        <authorList>
            <person name="Goeker M."/>
        </authorList>
    </citation>
    <scope>NUCLEOTIDE SEQUENCE [LARGE SCALE GENOMIC DNA]</scope>
    <source>
        <strain evidence="1 2">DSM 25540</strain>
    </source>
</reference>
<dbReference type="SUPFAM" id="SSF53756">
    <property type="entry name" value="UDP-Glycosyltransferase/glycogen phosphorylase"/>
    <property type="match status" value="1"/>
</dbReference>
<proteinExistence type="predicted"/>
<protein>
    <submittedName>
        <fullName evidence="1">Glycosyltransferase involved in cell wall biosynthesis</fullName>
    </submittedName>
</protein>
<dbReference type="EMBL" id="JAFBEC010000002">
    <property type="protein sequence ID" value="MBM7631563.1"/>
    <property type="molecule type" value="Genomic_DNA"/>
</dbReference>